<comment type="caution">
    <text evidence="9">The sequence shown here is derived from an EMBL/GenBank/DDBJ whole genome shotgun (WGS) entry which is preliminary data.</text>
</comment>
<dbReference type="EMBL" id="JAVXUO010002841">
    <property type="protein sequence ID" value="KAK2969171.1"/>
    <property type="molecule type" value="Genomic_DNA"/>
</dbReference>
<comment type="subcellular location">
    <subcellularLocation>
        <location evidence="1">Membrane</location>
        <topology evidence="1">Single-pass membrane protein</topology>
    </subcellularLocation>
</comment>
<evidence type="ECO:0000256" key="3">
    <source>
        <dbReference type="ARBA" id="ARBA00022692"/>
    </source>
</evidence>
<keyword evidence="7" id="KW-0472">Membrane</keyword>
<evidence type="ECO:0000256" key="6">
    <source>
        <dbReference type="ARBA" id="ARBA00022989"/>
    </source>
</evidence>
<dbReference type="PANTHER" id="PTHR45631:SF44">
    <property type="entry name" value="CARBOHYDRATE-BINDING PROTEIN OF THE ER PROTEIN"/>
    <property type="match status" value="1"/>
</dbReference>
<dbReference type="AlphaFoldDB" id="A0AA88QR61"/>
<feature type="domain" description="Malectin-like" evidence="8">
    <location>
        <begin position="4"/>
        <end position="320"/>
    </location>
</feature>
<evidence type="ECO:0000256" key="7">
    <source>
        <dbReference type="ARBA" id="ARBA00023136"/>
    </source>
</evidence>
<keyword evidence="10" id="KW-1185">Reference proteome</keyword>
<evidence type="ECO:0000313" key="9">
    <source>
        <dbReference type="EMBL" id="KAK2969171.1"/>
    </source>
</evidence>
<dbReference type="Pfam" id="PF00560">
    <property type="entry name" value="LRR_1"/>
    <property type="match status" value="2"/>
</dbReference>
<dbReference type="GO" id="GO:0016020">
    <property type="term" value="C:membrane"/>
    <property type="evidence" value="ECO:0007669"/>
    <property type="project" value="UniProtKB-SubCell"/>
</dbReference>
<evidence type="ECO:0000256" key="4">
    <source>
        <dbReference type="ARBA" id="ARBA00022729"/>
    </source>
</evidence>
<evidence type="ECO:0000256" key="5">
    <source>
        <dbReference type="ARBA" id="ARBA00022737"/>
    </source>
</evidence>
<evidence type="ECO:0000259" key="8">
    <source>
        <dbReference type="Pfam" id="PF12819"/>
    </source>
</evidence>
<dbReference type="InterPro" id="IPR032675">
    <property type="entry name" value="LRR_dom_sf"/>
</dbReference>
<keyword evidence="4" id="KW-0732">Signal</keyword>
<keyword evidence="6" id="KW-1133">Transmembrane helix</keyword>
<dbReference type="FunFam" id="3.80.10.10:FF:000129">
    <property type="entry name" value="Leucine-rich repeat receptor-like kinase"/>
    <property type="match status" value="1"/>
</dbReference>
<keyword evidence="2" id="KW-0433">Leucine-rich repeat</keyword>
<proteinExistence type="predicted"/>
<reference evidence="9" key="1">
    <citation type="submission" date="2022-12" db="EMBL/GenBank/DDBJ databases">
        <title>Draft genome assemblies for two species of Escallonia (Escalloniales).</title>
        <authorList>
            <person name="Chanderbali A."/>
            <person name="Dervinis C."/>
            <person name="Anghel I."/>
            <person name="Soltis D."/>
            <person name="Soltis P."/>
            <person name="Zapata F."/>
        </authorList>
    </citation>
    <scope>NUCLEOTIDE SEQUENCE</scope>
    <source>
        <strain evidence="9">UCBG92.1500</strain>
        <tissue evidence="9">Leaf</tissue>
    </source>
</reference>
<evidence type="ECO:0000313" key="10">
    <source>
        <dbReference type="Proteomes" id="UP001187471"/>
    </source>
</evidence>
<dbReference type="InterPro" id="IPR001611">
    <property type="entry name" value="Leu-rich_rpt"/>
</dbReference>
<organism evidence="9 10">
    <name type="scientific">Escallonia rubra</name>
    <dbReference type="NCBI Taxonomy" id="112253"/>
    <lineage>
        <taxon>Eukaryota</taxon>
        <taxon>Viridiplantae</taxon>
        <taxon>Streptophyta</taxon>
        <taxon>Embryophyta</taxon>
        <taxon>Tracheophyta</taxon>
        <taxon>Spermatophyta</taxon>
        <taxon>Magnoliopsida</taxon>
        <taxon>eudicotyledons</taxon>
        <taxon>Gunneridae</taxon>
        <taxon>Pentapetalae</taxon>
        <taxon>asterids</taxon>
        <taxon>campanulids</taxon>
        <taxon>Escalloniales</taxon>
        <taxon>Escalloniaceae</taxon>
        <taxon>Escallonia</taxon>
    </lineage>
</organism>
<keyword evidence="5" id="KW-0677">Repeat</keyword>
<feature type="non-terminal residue" evidence="9">
    <location>
        <position position="1"/>
    </location>
</feature>
<dbReference type="Gene3D" id="3.80.10.10">
    <property type="entry name" value="Ribonuclease Inhibitor"/>
    <property type="match status" value="1"/>
</dbReference>
<sequence>AYNIDCGSDSDGFTDENSIIWTGDNLFNQNGVTQLVQSSKSISHVMDTLRVFTTRDKNCYSIKADKGEKVLVRASFFYGNYDNQSSPPTFDLQFDGNYWDTVETSSDELVDREVIYVVKGETTSVCVAQTKPNQFPFMSALEIRRLDSLMYSLMDSNFALYLNRRVDCGANETTRYSDDIYDRIWSPPSVIGGVIINVTSDASISNNVADNPPQAVLQNAVTTSPTSARIFLIHEVSSGEVPIYLNLYFSEVTTLNSAQKRSFGLYKDNQPFSEPIIPPYGNALEVSFSNISLSSSTTLTLQATSDSTLPPLINAFEIFYISDVLTEGTNGKDVEGLTSLQTQFGVLHEWSSDPCLPASFTWEWVNCSTNATPRVTALDLSSLGLSGSLPDFSSMDAIETIDLHNNSLVGDIPGFLGTFPNLKELNLADNQFSGVIPTSLTKNNGLNLGNRKS</sequence>
<keyword evidence="3" id="KW-0812">Transmembrane</keyword>
<gene>
    <name evidence="9" type="ORF">RJ640_016191</name>
</gene>
<accession>A0AA88QR61</accession>
<dbReference type="Pfam" id="PF12819">
    <property type="entry name" value="Malectin_like"/>
    <property type="match status" value="1"/>
</dbReference>
<dbReference type="Proteomes" id="UP001187471">
    <property type="component" value="Unassembled WGS sequence"/>
</dbReference>
<dbReference type="InterPro" id="IPR024788">
    <property type="entry name" value="Malectin-like_Carb-bd_dom"/>
</dbReference>
<name>A0AA88QR61_9ASTE</name>
<dbReference type="SUPFAM" id="SSF52058">
    <property type="entry name" value="L domain-like"/>
    <property type="match status" value="1"/>
</dbReference>
<protein>
    <recommendedName>
        <fullName evidence="8">Malectin-like domain-containing protein</fullName>
    </recommendedName>
</protein>
<dbReference type="PANTHER" id="PTHR45631">
    <property type="entry name" value="OS07G0107800 PROTEIN-RELATED"/>
    <property type="match status" value="1"/>
</dbReference>
<evidence type="ECO:0000256" key="1">
    <source>
        <dbReference type="ARBA" id="ARBA00004167"/>
    </source>
</evidence>
<evidence type="ECO:0000256" key="2">
    <source>
        <dbReference type="ARBA" id="ARBA00022614"/>
    </source>
</evidence>